<dbReference type="STRING" id="338969.Rfer_4012"/>
<dbReference type="PANTHER" id="PTHR43673:SF2">
    <property type="entry name" value="NITROREDUCTASE"/>
    <property type="match status" value="1"/>
</dbReference>
<keyword evidence="10" id="KW-1185">Reference proteome</keyword>
<evidence type="ECO:0000259" key="8">
    <source>
        <dbReference type="Pfam" id="PF00881"/>
    </source>
</evidence>
<evidence type="ECO:0000256" key="1">
    <source>
        <dbReference type="ARBA" id="ARBA00001917"/>
    </source>
</evidence>
<comment type="similarity">
    <text evidence="2">Belongs to the nitroreductase family.</text>
</comment>
<keyword evidence="4" id="KW-0288">FMN</keyword>
<dbReference type="InterPro" id="IPR033878">
    <property type="entry name" value="NfsB-like"/>
</dbReference>
<organism evidence="9 10">
    <name type="scientific">Albidiferax ferrireducens (strain ATCC BAA-621 / DSM 15236 / T118)</name>
    <name type="common">Rhodoferax ferrireducens</name>
    <dbReference type="NCBI Taxonomy" id="338969"/>
    <lineage>
        <taxon>Bacteria</taxon>
        <taxon>Pseudomonadati</taxon>
        <taxon>Pseudomonadota</taxon>
        <taxon>Betaproteobacteria</taxon>
        <taxon>Burkholderiales</taxon>
        <taxon>Comamonadaceae</taxon>
        <taxon>Rhodoferax</taxon>
    </lineage>
</organism>
<evidence type="ECO:0000313" key="10">
    <source>
        <dbReference type="Proteomes" id="UP000008332"/>
    </source>
</evidence>
<evidence type="ECO:0000256" key="6">
    <source>
        <dbReference type="ARBA" id="ARBA00023002"/>
    </source>
</evidence>
<reference evidence="10" key="1">
    <citation type="submission" date="2006-02" db="EMBL/GenBank/DDBJ databases">
        <title>Complete sequence of chromosome of Rhodoferax ferrireducens DSM 15236.</title>
        <authorList>
            <person name="Copeland A."/>
            <person name="Lucas S."/>
            <person name="Lapidus A."/>
            <person name="Barry K."/>
            <person name="Detter J.C."/>
            <person name="Glavina del Rio T."/>
            <person name="Hammon N."/>
            <person name="Israni S."/>
            <person name="Pitluck S."/>
            <person name="Brettin T."/>
            <person name="Bruce D."/>
            <person name="Han C."/>
            <person name="Tapia R."/>
            <person name="Gilna P."/>
            <person name="Kiss H."/>
            <person name="Schmutz J."/>
            <person name="Larimer F."/>
            <person name="Land M."/>
            <person name="Kyrpides N."/>
            <person name="Ivanova N."/>
            <person name="Richardson P."/>
        </authorList>
    </citation>
    <scope>NUCLEOTIDE SEQUENCE [LARGE SCALE GENOMIC DNA]</scope>
    <source>
        <strain evidence="10">ATCC BAA-621 / DSM 15236 / T118</strain>
    </source>
</reference>
<dbReference type="Gene3D" id="3.40.109.10">
    <property type="entry name" value="NADH Oxidase"/>
    <property type="match status" value="1"/>
</dbReference>
<dbReference type="InterPro" id="IPR000415">
    <property type="entry name" value="Nitroreductase-like"/>
</dbReference>
<gene>
    <name evidence="9" type="ordered locus">Rfer_4012</name>
</gene>
<evidence type="ECO:0000256" key="2">
    <source>
        <dbReference type="ARBA" id="ARBA00007118"/>
    </source>
</evidence>
<name>Q21R93_ALBFT</name>
<dbReference type="PANTHER" id="PTHR43673">
    <property type="entry name" value="NAD(P)H NITROREDUCTASE YDGI-RELATED"/>
    <property type="match status" value="1"/>
</dbReference>
<evidence type="ECO:0000256" key="5">
    <source>
        <dbReference type="ARBA" id="ARBA00022857"/>
    </source>
</evidence>
<evidence type="ECO:0000256" key="4">
    <source>
        <dbReference type="ARBA" id="ARBA00022643"/>
    </source>
</evidence>
<evidence type="ECO:0000256" key="3">
    <source>
        <dbReference type="ARBA" id="ARBA00022630"/>
    </source>
</evidence>
<dbReference type="InterPro" id="IPR029479">
    <property type="entry name" value="Nitroreductase"/>
</dbReference>
<dbReference type="Proteomes" id="UP000008332">
    <property type="component" value="Chromosome"/>
</dbReference>
<dbReference type="eggNOG" id="COG0778">
    <property type="taxonomic scope" value="Bacteria"/>
</dbReference>
<protein>
    <submittedName>
        <fullName evidence="9">Nitroreductase</fullName>
    </submittedName>
</protein>
<comment type="cofactor">
    <cofactor evidence="1">
        <name>FMN</name>
        <dbReference type="ChEBI" id="CHEBI:58210"/>
    </cofactor>
</comment>
<feature type="region of interest" description="Disordered" evidence="7">
    <location>
        <begin position="1"/>
        <end position="20"/>
    </location>
</feature>
<dbReference type="KEGG" id="rfr:Rfer_4012"/>
<accession>Q21R93</accession>
<dbReference type="Pfam" id="PF00881">
    <property type="entry name" value="Nitroreductase"/>
    <property type="match status" value="1"/>
</dbReference>
<dbReference type="EMBL" id="CP000267">
    <property type="protein sequence ID" value="ABD71710.1"/>
    <property type="molecule type" value="Genomic_DNA"/>
</dbReference>
<feature type="domain" description="Nitroreductase" evidence="8">
    <location>
        <begin position="31"/>
        <end position="208"/>
    </location>
</feature>
<evidence type="ECO:0000256" key="7">
    <source>
        <dbReference type="SAM" id="MobiDB-lite"/>
    </source>
</evidence>
<evidence type="ECO:0000313" key="9">
    <source>
        <dbReference type="EMBL" id="ABD71710.1"/>
    </source>
</evidence>
<keyword evidence="6" id="KW-0560">Oxidoreductase</keyword>
<keyword evidence="3" id="KW-0285">Flavoprotein</keyword>
<dbReference type="AlphaFoldDB" id="Q21R93"/>
<proteinExistence type="inferred from homology"/>
<sequence length="233" mass="26402">MTQSATLAAPANTELPSAQEMPSDAMIECLQWRYAAKKMDPAKAVPQNKVERILEAARLAPTSSGLQPYEIIVVTSKEVRERIKPIAWNQGQITDGSHLLVFAAWDNYTVERINMMFDLTNTVRGFKNEGWENYRNMLLGMYPQRDAEVNHQHAARQAYIGMTAAMLAAAFEEVDCTPMEGFDPKAMGEILNLRERGLRSVAILPLGYREADKDWLVNLTKVRRPREQFITEV</sequence>
<dbReference type="CDD" id="cd02149">
    <property type="entry name" value="NfsB-like"/>
    <property type="match status" value="1"/>
</dbReference>
<dbReference type="SUPFAM" id="SSF55469">
    <property type="entry name" value="FMN-dependent nitroreductase-like"/>
    <property type="match status" value="1"/>
</dbReference>
<keyword evidence="5" id="KW-0521">NADP</keyword>
<dbReference type="GO" id="GO:0016491">
    <property type="term" value="F:oxidoreductase activity"/>
    <property type="evidence" value="ECO:0007669"/>
    <property type="project" value="UniProtKB-KW"/>
</dbReference>
<dbReference type="HOGENOM" id="CLU_070764_4_1_4"/>